<dbReference type="AlphaFoldDB" id="A0A098YCR8"/>
<evidence type="ECO:0000313" key="1">
    <source>
        <dbReference type="EMBL" id="KGH48227.1"/>
    </source>
</evidence>
<gene>
    <name evidence="1" type="ORF">IN07_03185</name>
</gene>
<comment type="caution">
    <text evidence="1">The sequence shown here is derived from an EMBL/GenBank/DDBJ whole genome shotgun (WGS) entry which is preliminary data.</text>
</comment>
<keyword evidence="2" id="KW-1185">Reference proteome</keyword>
<protein>
    <recommendedName>
        <fullName evidence="3">DUF2267 domain-containing protein</fullName>
    </recommendedName>
</protein>
<dbReference type="STRING" id="1522368.IN07_03185"/>
<dbReference type="InterPro" id="IPR038282">
    <property type="entry name" value="DUF2267_sf"/>
</dbReference>
<dbReference type="Proteomes" id="UP000029713">
    <property type="component" value="Unassembled WGS sequence"/>
</dbReference>
<evidence type="ECO:0000313" key="2">
    <source>
        <dbReference type="Proteomes" id="UP000029713"/>
    </source>
</evidence>
<dbReference type="EMBL" id="JPMX01000009">
    <property type="protein sequence ID" value="KGH48227.1"/>
    <property type="molecule type" value="Genomic_DNA"/>
</dbReference>
<sequence length="128" mass="13973">MQEHEFVSAVQQSARIPDHEHAVQAIRATLMVLGQRLSTEAADLAAQLPGELADAVPTDGSVERFDLAEFYRRVAEAEGQGCTPEQARQHARAVTAALREAVGAEYLRVLDQLPADYGDLTHTENAQH</sequence>
<accession>A0A098YCR8</accession>
<proteinExistence type="predicted"/>
<reference evidence="1 2" key="1">
    <citation type="submission" date="2014-07" db="EMBL/GenBank/DDBJ databases">
        <title>Biosystematic studies on Modestobacter strains isolated from extreme hyper-arid desert soil and from historic building.</title>
        <authorList>
            <person name="Bukarasam K."/>
            <person name="Bull A."/>
            <person name="Girard G."/>
            <person name="van Wezel G."/>
            <person name="Goodfellow M."/>
        </authorList>
    </citation>
    <scope>NUCLEOTIDE SEQUENCE [LARGE SCALE GENOMIC DNA]</scope>
    <source>
        <strain evidence="1 2">KNN45-2b</strain>
    </source>
</reference>
<dbReference type="InterPro" id="IPR018727">
    <property type="entry name" value="DUF2267"/>
</dbReference>
<dbReference type="OrthoDB" id="952780at2"/>
<evidence type="ECO:0008006" key="3">
    <source>
        <dbReference type="Google" id="ProtNLM"/>
    </source>
</evidence>
<name>A0A098YCR8_9ACTN</name>
<organism evidence="1 2">
    <name type="scientific">Modestobacter caceresii</name>
    <dbReference type="NCBI Taxonomy" id="1522368"/>
    <lineage>
        <taxon>Bacteria</taxon>
        <taxon>Bacillati</taxon>
        <taxon>Actinomycetota</taxon>
        <taxon>Actinomycetes</taxon>
        <taxon>Geodermatophilales</taxon>
        <taxon>Geodermatophilaceae</taxon>
        <taxon>Modestobacter</taxon>
    </lineage>
</organism>
<dbReference type="RefSeq" id="WP_036333499.1">
    <property type="nucleotide sequence ID" value="NZ_JPMX01000009.1"/>
</dbReference>
<dbReference type="Pfam" id="PF10025">
    <property type="entry name" value="DUF2267"/>
    <property type="match status" value="1"/>
</dbReference>
<dbReference type="Gene3D" id="1.10.490.110">
    <property type="entry name" value="Uncharacterized conserved protein DUF2267"/>
    <property type="match status" value="1"/>
</dbReference>